<dbReference type="AlphaFoldDB" id="A0A255DXP5"/>
<evidence type="ECO:0000313" key="2">
    <source>
        <dbReference type="EMBL" id="OYN84034.1"/>
    </source>
</evidence>
<evidence type="ECO:0000313" key="3">
    <source>
        <dbReference type="Proteomes" id="UP000216533"/>
    </source>
</evidence>
<gene>
    <name evidence="2" type="ORF">CGZ92_13325</name>
</gene>
<dbReference type="Gene3D" id="3.30.950.30">
    <property type="entry name" value="Schlafen, AAA domain"/>
    <property type="match status" value="1"/>
</dbReference>
<proteinExistence type="predicted"/>
<organism evidence="2 3">
    <name type="scientific">Parenemella sanctibonifatiensis</name>
    <dbReference type="NCBI Taxonomy" id="2016505"/>
    <lineage>
        <taxon>Bacteria</taxon>
        <taxon>Bacillati</taxon>
        <taxon>Actinomycetota</taxon>
        <taxon>Actinomycetes</taxon>
        <taxon>Propionibacteriales</taxon>
        <taxon>Propionibacteriaceae</taxon>
        <taxon>Parenemella</taxon>
    </lineage>
</organism>
<sequence>MTDQPEPSRHQEISAVAQQMLALGESGRYEFKRDVEAVTVGLLAALANWVAAEPDREVAHLLVGVDEVEDKTTGLVHGQPFGLPRGLDKAVSRIQDVASKTRPVPVEVFIVEEGVAEPTPFVRVEVRPTMPPHFDDQGRRQTRQGRSTRALTDEELLRIYLDREAGSFAMRFRQVSDELRSAVGAVGSQVDQIAEGIENNVATPILALTRTTQDAADAAESASSSADSAASSADTVSYEVEHVQRIVRELQRVVEDIQDDSTQNLAYRVMRLRRKVWWNFTVDTWEHKSKRADQLEARLRELLSGEVSLEADRNTWELRVWQDLLKDRRAQRGERGTQKWWDAAIREVISFMESPAYAAPDLPELRAALKADLDHEIDHPDSVTNLFRRLLGDS</sequence>
<dbReference type="Proteomes" id="UP000216533">
    <property type="component" value="Unassembled WGS sequence"/>
</dbReference>
<accession>A0A255DXP5</accession>
<dbReference type="Gene3D" id="1.10.287.950">
    <property type="entry name" value="Methyl-accepting chemotaxis protein"/>
    <property type="match status" value="1"/>
</dbReference>
<dbReference type="InterPro" id="IPR038461">
    <property type="entry name" value="Schlafen_AlbA_2_dom_sf"/>
</dbReference>
<feature type="region of interest" description="Disordered" evidence="1">
    <location>
        <begin position="128"/>
        <end position="148"/>
    </location>
</feature>
<name>A0A255DXP5_9ACTN</name>
<evidence type="ECO:0000256" key="1">
    <source>
        <dbReference type="SAM" id="MobiDB-lite"/>
    </source>
</evidence>
<dbReference type="EMBL" id="NMVI01000029">
    <property type="protein sequence ID" value="OYN84034.1"/>
    <property type="molecule type" value="Genomic_DNA"/>
</dbReference>
<comment type="caution">
    <text evidence="2">The sequence shown here is derived from an EMBL/GenBank/DDBJ whole genome shotgun (WGS) entry which is preliminary data.</text>
</comment>
<dbReference type="RefSeq" id="WP_144276743.1">
    <property type="nucleotide sequence ID" value="NZ_NMVI01000029.1"/>
</dbReference>
<protein>
    <submittedName>
        <fullName evidence="2">Uncharacterized protein</fullName>
    </submittedName>
</protein>
<reference evidence="2 3" key="1">
    <citation type="submission" date="2017-07" db="EMBL/GenBank/DDBJ databases">
        <title>Draft whole genome sequences of clinical Proprionibacteriaceae strains.</title>
        <authorList>
            <person name="Bernier A.-M."/>
            <person name="Bernard K."/>
            <person name="Domingo M.-C."/>
        </authorList>
    </citation>
    <scope>NUCLEOTIDE SEQUENCE [LARGE SCALE GENOMIC DNA]</scope>
    <source>
        <strain evidence="2 3">NML 160184</strain>
    </source>
</reference>